<feature type="compositionally biased region" description="Polar residues" evidence="2">
    <location>
        <begin position="322"/>
        <end position="337"/>
    </location>
</feature>
<evidence type="ECO:0000259" key="4">
    <source>
        <dbReference type="Pfam" id="PF03816"/>
    </source>
</evidence>
<feature type="compositionally biased region" description="Basic and acidic residues" evidence="2">
    <location>
        <begin position="338"/>
        <end position="349"/>
    </location>
</feature>
<dbReference type="STRING" id="1871336.BBG48_08335"/>
<reference evidence="6 7" key="1">
    <citation type="journal article" date="2016" name="Genome Announc.">
        <title>Draft Genome Sequence of Criibacterium bergeronii gen. nov., sp. nov., Strain CCRI-22567T, Isolated from a Vaginal Sample from a Woman with Bacterial Vaginosis.</title>
        <authorList>
            <person name="Maheux A.F."/>
            <person name="Berube E."/>
            <person name="Boudreau D.K."/>
            <person name="Raymond F."/>
            <person name="Corbeil J."/>
            <person name="Roy P.H."/>
            <person name="Boissinot M."/>
            <person name="Omar R.F."/>
        </authorList>
    </citation>
    <scope>NUCLEOTIDE SEQUENCE [LARGE SCALE GENOMIC DNA]</scope>
    <source>
        <strain evidence="6 7">CCRI-22567</strain>
    </source>
</reference>
<feature type="transmembrane region" description="Helical" evidence="3">
    <location>
        <begin position="9"/>
        <end position="31"/>
    </location>
</feature>
<accession>A0A371IND1</accession>
<dbReference type="NCBIfam" id="TIGR00350">
    <property type="entry name" value="lytR_cpsA_psr"/>
    <property type="match status" value="1"/>
</dbReference>
<dbReference type="RefSeq" id="WP_068912133.1">
    <property type="nucleotide sequence ID" value="NZ_MBEW02000002.1"/>
</dbReference>
<dbReference type="Pfam" id="PF03816">
    <property type="entry name" value="LytR_cpsA_psr"/>
    <property type="match status" value="1"/>
</dbReference>
<dbReference type="AlphaFoldDB" id="A0A371IND1"/>
<dbReference type="Gene3D" id="3.30.70.2390">
    <property type="match status" value="1"/>
</dbReference>
<evidence type="ECO:0000256" key="3">
    <source>
        <dbReference type="SAM" id="Phobius"/>
    </source>
</evidence>
<comment type="caution">
    <text evidence="6">The sequence shown here is derived from an EMBL/GenBank/DDBJ whole genome shotgun (WGS) entry which is preliminary data.</text>
</comment>
<protein>
    <submittedName>
        <fullName evidence="6">LytR family transcriptional regulator</fullName>
    </submittedName>
</protein>
<name>A0A371IND1_9FIRM</name>
<evidence type="ECO:0000256" key="1">
    <source>
        <dbReference type="ARBA" id="ARBA00006068"/>
    </source>
</evidence>
<organism evidence="6 7">
    <name type="scientific">Criibacterium bergeronii</name>
    <dbReference type="NCBI Taxonomy" id="1871336"/>
    <lineage>
        <taxon>Bacteria</taxon>
        <taxon>Bacillati</taxon>
        <taxon>Bacillota</taxon>
        <taxon>Clostridia</taxon>
        <taxon>Peptostreptococcales</taxon>
        <taxon>Filifactoraceae</taxon>
        <taxon>Criibacterium</taxon>
    </lineage>
</organism>
<feature type="domain" description="Cell envelope-related transcriptional attenuator" evidence="4">
    <location>
        <begin position="79"/>
        <end position="231"/>
    </location>
</feature>
<dbReference type="EMBL" id="MBEW02000002">
    <property type="protein sequence ID" value="RDY21998.1"/>
    <property type="molecule type" value="Genomic_DNA"/>
</dbReference>
<dbReference type="Gene3D" id="3.40.630.190">
    <property type="entry name" value="LCP protein"/>
    <property type="match status" value="1"/>
</dbReference>
<evidence type="ECO:0000256" key="2">
    <source>
        <dbReference type="SAM" id="MobiDB-lite"/>
    </source>
</evidence>
<keyword evidence="3" id="KW-0472">Membrane</keyword>
<keyword evidence="7" id="KW-1185">Reference proteome</keyword>
<evidence type="ECO:0000313" key="7">
    <source>
        <dbReference type="Proteomes" id="UP000093352"/>
    </source>
</evidence>
<feature type="domain" description="LytR/CpsA/Psr regulator C-terminal" evidence="5">
    <location>
        <begin position="361"/>
        <end position="446"/>
    </location>
</feature>
<feature type="region of interest" description="Disordered" evidence="2">
    <location>
        <begin position="319"/>
        <end position="354"/>
    </location>
</feature>
<comment type="similarity">
    <text evidence="1">Belongs to the LytR/CpsA/Psr (LCP) family.</text>
</comment>
<dbReference type="Proteomes" id="UP000093352">
    <property type="component" value="Unassembled WGS sequence"/>
</dbReference>
<gene>
    <name evidence="6" type="ORF">BBG48_001245</name>
</gene>
<dbReference type="InterPro" id="IPR050922">
    <property type="entry name" value="LytR/CpsA/Psr_CW_biosynth"/>
</dbReference>
<dbReference type="InterPro" id="IPR027381">
    <property type="entry name" value="LytR/CpsA/Psr_C"/>
</dbReference>
<keyword evidence="3" id="KW-0812">Transmembrane</keyword>
<sequence length="448" mass="50369">MAKKIIKNLVIVFLTIVVLTGVLYFALAMLFNCVKNKGQDELELKDLQELSKSVGDERINVLMLGVDSLDGKNKDKTMRTDTMMLLSIDPKTKTGFILSIPRDTRVHVEGSAKKFNKINEAHAIGGVSYTIKSVKELLGIEINHFVKVDYQAVNKTVNDIGGVEVNVPMDMSYDDPYAKPPLHIDIKQGPQILDGDKAMQFLRFRHGYANQDLGRIESQQKFIQALMDKLLSPESIVHITDYIDTFSQYVQTDLEFSDMLKIASKAIEIKPYNIKKAVVPGKADYLYGISYFIADEEQIKTQIKELYDGEKYYIDKPIPEVQPQNTQNASDNENTANGDDKAKQPDTKQNKPQQNVYDPYVVVLNGSGGQGLAQRAKDLLYINNIAVDATSNADNFDYNETMIYYKNNITLAQEARTILGTGKIVQENKAYYDKPTDILVVLGSDFTK</sequence>
<dbReference type="InterPro" id="IPR004474">
    <property type="entry name" value="LytR_CpsA_psr"/>
</dbReference>
<evidence type="ECO:0000313" key="6">
    <source>
        <dbReference type="EMBL" id="RDY21998.1"/>
    </source>
</evidence>
<dbReference type="PANTHER" id="PTHR33392">
    <property type="entry name" value="POLYISOPRENYL-TEICHOIC ACID--PEPTIDOGLYCAN TEICHOIC ACID TRANSFERASE TAGU"/>
    <property type="match status" value="1"/>
</dbReference>
<dbReference type="PANTHER" id="PTHR33392:SF6">
    <property type="entry name" value="POLYISOPRENYL-TEICHOIC ACID--PEPTIDOGLYCAN TEICHOIC ACID TRANSFERASE TAGU"/>
    <property type="match status" value="1"/>
</dbReference>
<keyword evidence="3" id="KW-1133">Transmembrane helix</keyword>
<dbReference type="Pfam" id="PF13399">
    <property type="entry name" value="LytR_C"/>
    <property type="match status" value="1"/>
</dbReference>
<evidence type="ECO:0000259" key="5">
    <source>
        <dbReference type="Pfam" id="PF13399"/>
    </source>
</evidence>
<proteinExistence type="inferred from homology"/>